<proteinExistence type="predicted"/>
<dbReference type="Pfam" id="PF10491">
    <property type="entry name" value="Nrf1_DNA-bind"/>
    <property type="match status" value="1"/>
</dbReference>
<protein>
    <recommendedName>
        <fullName evidence="1">Nuclear respiratory factor 1 NLS/DNA-binding dimerisation domain-containing protein</fullName>
    </recommendedName>
</protein>
<dbReference type="InterPro" id="IPR019525">
    <property type="entry name" value="Nrf1_NLS/DNA-bd_dimer"/>
</dbReference>
<feature type="domain" description="Nuclear respiratory factor 1 NLS/DNA-binding dimerisation" evidence="1">
    <location>
        <begin position="120"/>
        <end position="224"/>
    </location>
</feature>
<dbReference type="AlphaFoldDB" id="A0A182F6Z5"/>
<dbReference type="EnsemblMetazoa" id="AALB002251-RA">
    <property type="protein sequence ID" value="AALB002251-PA"/>
    <property type="gene ID" value="AALB002251"/>
</dbReference>
<dbReference type="Proteomes" id="UP000069272">
    <property type="component" value="Chromosome 2R"/>
</dbReference>
<evidence type="ECO:0000313" key="2">
    <source>
        <dbReference type="EnsemblMetazoa" id="AALB002251-PA"/>
    </source>
</evidence>
<reference evidence="2" key="2">
    <citation type="submission" date="2022-08" db="UniProtKB">
        <authorList>
            <consortium name="EnsemblMetazoa"/>
        </authorList>
    </citation>
    <scope>IDENTIFICATION</scope>
    <source>
        <strain evidence="2">STECLA/ALBI9_A</strain>
    </source>
</reference>
<evidence type="ECO:0000259" key="1">
    <source>
        <dbReference type="Pfam" id="PF10491"/>
    </source>
</evidence>
<dbReference type="VEuPathDB" id="VectorBase:AALB002251"/>
<organism evidence="2 3">
    <name type="scientific">Anopheles albimanus</name>
    <name type="common">New world malaria mosquito</name>
    <dbReference type="NCBI Taxonomy" id="7167"/>
    <lineage>
        <taxon>Eukaryota</taxon>
        <taxon>Metazoa</taxon>
        <taxon>Ecdysozoa</taxon>
        <taxon>Arthropoda</taxon>
        <taxon>Hexapoda</taxon>
        <taxon>Insecta</taxon>
        <taxon>Pterygota</taxon>
        <taxon>Neoptera</taxon>
        <taxon>Endopterygota</taxon>
        <taxon>Diptera</taxon>
        <taxon>Nematocera</taxon>
        <taxon>Culicoidea</taxon>
        <taxon>Culicidae</taxon>
        <taxon>Anophelinae</taxon>
        <taxon>Anopheles</taxon>
    </lineage>
</organism>
<evidence type="ECO:0000313" key="3">
    <source>
        <dbReference type="Proteomes" id="UP000069272"/>
    </source>
</evidence>
<sequence>AVWTHPNKVTGPRGLCLSDSREKKCCFLLFSFFLQVAEGAKFCKGEEAEIRKFHPGTVPAGELGANRQGWSTHKRWQSIFVIKIRQFLAVERRVCIHHRTTHPSRRLPAGGAMQHSANEEPEEDGNRNMVSNMPLLFADGYPTSLDRISEAQLEKFIPFMVQCSLGHIEINSTPTEYQQPPWWPKEVEFTRPFKRPKSFRGNWLQKMREIVVLCYSHNACVYLLRYCNDLALYQHTSLRFINNYNSTTSLYERSTNKLLVTFRNENMLYDREQITSRKCLLPKQSSSLSLSEEAALEEMVISASFDIYLCDNCDAELYSYGAMVEHEKVCLSEEQQHQNGEASDDDDVIFCGEFIEENLPIGSAARERAELQKKQVFLGQNFALCTAASNSEGATGNGGCGRAGTVAASVVMEELKPLDPVVRGKSSSRPPRRTRGVLTLAKSALIPLSSPAGEYLLRTTKATTSDEYVMERLERMERFCHAPPLPPGTTGPLIRRCASTSANGERDNTPLVLDRRLPKWLLQLRSKPNGGPTVPVTYKRSSDDPGEPYRLYKFPRRQLSDRCRRENYLFYNKPMLQRCRPCVVQLERLTREQVETMSMLPLAERLQREAEQALAEERNRRKELAERATIIDSIDLCSSDDDDEEDTLDRESAGLDEGFETDAMNYEYSNMLHPTTHLEVQMEQRWNEGMVQFNENSNDLCNEDDDDHDAGAVGVAAAAAAAADNDDDDDDDDDVQMIVQREEDRYPLLAPPIVNCGHYYKPMGRRSYMEINNVSSLNLNQASTFVPSTLLSDSTIRLNQPISTEYYNGETFDDELQTIGAGISSYKYANGTSATAMSMSMSSSVTKATANGELKENRLVNGRWLHNSSLPVQLRSNQQQQPSQGSGGNQGHAVSRVLLTAPPLAFAGAVPRVSLHTNGVVHQTVSTTTTFVNQSVRKRMSVPRSSATVAAANAGATLAGTNLQ</sequence>
<accession>A0A182F6Z5</accession>
<reference evidence="2 3" key="1">
    <citation type="journal article" date="2017" name="G3 (Bethesda)">
        <title>The Physical Genome Mapping of Anopheles albimanus Corrected Scaffold Misassemblies and Identified Interarm Rearrangements in Genus Anopheles.</title>
        <authorList>
            <person name="Artemov G.N."/>
            <person name="Peery A.N."/>
            <person name="Jiang X."/>
            <person name="Tu Z."/>
            <person name="Stegniy V.N."/>
            <person name="Sharakhova M.V."/>
            <person name="Sharakhov I.V."/>
        </authorList>
    </citation>
    <scope>NUCLEOTIDE SEQUENCE [LARGE SCALE GENOMIC DNA]</scope>
    <source>
        <strain evidence="2 3">ALBI9_A</strain>
    </source>
</reference>
<name>A0A182F6Z5_ANOAL</name>
<keyword evidence="3" id="KW-1185">Reference proteome</keyword>
<dbReference type="VEuPathDB" id="VectorBase:AALB20_035843"/>